<dbReference type="AlphaFoldDB" id="A0AAJ8JTG9"/>
<reference evidence="2" key="1">
    <citation type="submission" date="2016-06" db="EMBL/GenBank/DDBJ databases">
        <authorList>
            <person name="Cuomo C."/>
            <person name="Litvintseva A."/>
            <person name="Heitman J."/>
            <person name="Chen Y."/>
            <person name="Sun S."/>
            <person name="Springer D."/>
            <person name="Dromer F."/>
            <person name="Young S."/>
            <person name="Zeng Q."/>
            <person name="Chapman S."/>
            <person name="Gujja S."/>
            <person name="Saif S."/>
            <person name="Birren B."/>
        </authorList>
    </citation>
    <scope>NUCLEOTIDE SEQUENCE</scope>
    <source>
        <strain evidence="2">CBS 7841</strain>
    </source>
</reference>
<dbReference type="Gene3D" id="3.40.30.10">
    <property type="entry name" value="Glutaredoxin"/>
    <property type="match status" value="1"/>
</dbReference>
<evidence type="ECO:0000313" key="3">
    <source>
        <dbReference type="Proteomes" id="UP000094043"/>
    </source>
</evidence>
<dbReference type="InterPro" id="IPR052565">
    <property type="entry name" value="Glutaredoxin-like_YDR286C"/>
</dbReference>
<dbReference type="GeneID" id="91087615"/>
<dbReference type="PANTHER" id="PTHR33558">
    <property type="entry name" value="GLUTAREDOXIN-LIKE PROTEIN C5ORF63 HOMOLOG"/>
    <property type="match status" value="1"/>
</dbReference>
<dbReference type="SUPFAM" id="SSF52833">
    <property type="entry name" value="Thioredoxin-like"/>
    <property type="match status" value="1"/>
</dbReference>
<proteinExistence type="inferred from homology"/>
<dbReference type="InterPro" id="IPR008554">
    <property type="entry name" value="Glutaredoxin-like"/>
</dbReference>
<dbReference type="InterPro" id="IPR036249">
    <property type="entry name" value="Thioredoxin-like_sf"/>
</dbReference>
<protein>
    <recommendedName>
        <fullName evidence="1">Glutaredoxin-like protein</fullName>
    </recommendedName>
</protein>
<accession>A0AAJ8JTG9</accession>
<dbReference type="EMBL" id="CP143787">
    <property type="protein sequence ID" value="WVN88203.1"/>
    <property type="molecule type" value="Genomic_DNA"/>
</dbReference>
<dbReference type="RefSeq" id="XP_066068903.1">
    <property type="nucleotide sequence ID" value="XM_066212806.1"/>
</dbReference>
<dbReference type="PANTHER" id="PTHR33558:SF1">
    <property type="entry name" value="GLUTAREDOXIN-LIKE PROTEIN C5ORF63 HOMOLOG"/>
    <property type="match status" value="1"/>
</dbReference>
<comment type="similarity">
    <text evidence="1">Belongs to the glutaredoxin family.</text>
</comment>
<dbReference type="Pfam" id="PF05768">
    <property type="entry name" value="Glrx-like"/>
    <property type="match status" value="1"/>
</dbReference>
<gene>
    <name evidence="2" type="ORF">L203_103404</name>
</gene>
<reference evidence="2" key="2">
    <citation type="journal article" date="2022" name="Elife">
        <title>Obligate sexual reproduction of a homothallic fungus closely related to the Cryptococcus pathogenic species complex.</title>
        <authorList>
            <person name="Passer A.R."/>
            <person name="Clancey S.A."/>
            <person name="Shea T."/>
            <person name="David-Palma M."/>
            <person name="Averette A.F."/>
            <person name="Boekhout T."/>
            <person name="Porcel B.M."/>
            <person name="Nowrousian M."/>
            <person name="Cuomo C.A."/>
            <person name="Sun S."/>
            <person name="Heitman J."/>
            <person name="Coelho M.A."/>
        </authorList>
    </citation>
    <scope>NUCLEOTIDE SEQUENCE</scope>
    <source>
        <strain evidence="2">CBS 7841</strain>
    </source>
</reference>
<sequence>MNVCTSQVSLCYPARISMPSRIPLPKLTLYTGGKECSLCEIAKEQLSILRRTHPFDLDLFNIRKPLPGVDPREAKKWRRLYQYDIPVLHLEEQRVQKHRIDNIKLARLLEEWKEKQEKELKANQKDEMD</sequence>
<dbReference type="Proteomes" id="UP000094043">
    <property type="component" value="Chromosome 4"/>
</dbReference>
<evidence type="ECO:0000313" key="2">
    <source>
        <dbReference type="EMBL" id="WVN88203.1"/>
    </source>
</evidence>
<organism evidence="2 3">
    <name type="scientific">Cryptococcus depauperatus CBS 7841</name>
    <dbReference type="NCBI Taxonomy" id="1295531"/>
    <lineage>
        <taxon>Eukaryota</taxon>
        <taxon>Fungi</taxon>
        <taxon>Dikarya</taxon>
        <taxon>Basidiomycota</taxon>
        <taxon>Agaricomycotina</taxon>
        <taxon>Tremellomycetes</taxon>
        <taxon>Tremellales</taxon>
        <taxon>Cryptococcaceae</taxon>
        <taxon>Cryptococcus</taxon>
    </lineage>
</organism>
<keyword evidence="1" id="KW-0813">Transport</keyword>
<reference evidence="2" key="3">
    <citation type="submission" date="2024-01" db="EMBL/GenBank/DDBJ databases">
        <authorList>
            <person name="Coelho M.A."/>
            <person name="David-Palma M."/>
            <person name="Shea T."/>
            <person name="Sun S."/>
            <person name="Cuomo C.A."/>
            <person name="Heitman J."/>
        </authorList>
    </citation>
    <scope>NUCLEOTIDE SEQUENCE</scope>
    <source>
        <strain evidence="2">CBS 7841</strain>
    </source>
</reference>
<dbReference type="KEGG" id="cdep:91087615"/>
<evidence type="ECO:0000256" key="1">
    <source>
        <dbReference type="RuleBase" id="RU363082"/>
    </source>
</evidence>
<keyword evidence="1" id="KW-0249">Electron transport</keyword>
<name>A0AAJ8JTG9_9TREE</name>
<keyword evidence="3" id="KW-1185">Reference proteome</keyword>